<evidence type="ECO:0000259" key="2">
    <source>
        <dbReference type="Pfam" id="PF02517"/>
    </source>
</evidence>
<dbReference type="RefSeq" id="WP_344706802.1">
    <property type="nucleotide sequence ID" value="NZ_BAABBQ010000001.1"/>
</dbReference>
<feature type="domain" description="CAAX prenyl protease 2/Lysostaphin resistance protein A-like" evidence="2">
    <location>
        <begin position="66"/>
        <end position="158"/>
    </location>
</feature>
<evidence type="ECO:0000256" key="1">
    <source>
        <dbReference type="SAM" id="Phobius"/>
    </source>
</evidence>
<protein>
    <recommendedName>
        <fullName evidence="2">CAAX prenyl protease 2/Lysostaphin resistance protein A-like domain-containing protein</fullName>
    </recommendedName>
</protein>
<keyword evidence="1" id="KW-1133">Transmembrane helix</keyword>
<name>A0ABP7SW18_9SPHN</name>
<gene>
    <name evidence="3" type="ORF">GCM10022280_15400</name>
</gene>
<proteinExistence type="predicted"/>
<keyword evidence="1" id="KW-0812">Transmembrane</keyword>
<dbReference type="Proteomes" id="UP001500235">
    <property type="component" value="Unassembled WGS sequence"/>
</dbReference>
<feature type="transmembrane region" description="Helical" evidence="1">
    <location>
        <begin position="117"/>
        <end position="137"/>
    </location>
</feature>
<feature type="transmembrane region" description="Helical" evidence="1">
    <location>
        <begin position="94"/>
        <end position="111"/>
    </location>
</feature>
<dbReference type="EMBL" id="BAABBQ010000001">
    <property type="protein sequence ID" value="GAA4017179.1"/>
    <property type="molecule type" value="Genomic_DNA"/>
</dbReference>
<comment type="caution">
    <text evidence="3">The sequence shown here is derived from an EMBL/GenBank/DDBJ whole genome shotgun (WGS) entry which is preliminary data.</text>
</comment>
<accession>A0ABP7SW18</accession>
<dbReference type="InterPro" id="IPR003675">
    <property type="entry name" value="Rce1/LyrA-like_dom"/>
</dbReference>
<feature type="transmembrane region" description="Helical" evidence="1">
    <location>
        <begin position="144"/>
        <end position="165"/>
    </location>
</feature>
<evidence type="ECO:0000313" key="3">
    <source>
        <dbReference type="EMBL" id="GAA4017179.1"/>
    </source>
</evidence>
<organism evidence="3 4">
    <name type="scientific">Sphingomonas swuensis</name>
    <dbReference type="NCBI Taxonomy" id="977800"/>
    <lineage>
        <taxon>Bacteria</taxon>
        <taxon>Pseudomonadati</taxon>
        <taxon>Pseudomonadota</taxon>
        <taxon>Alphaproteobacteria</taxon>
        <taxon>Sphingomonadales</taxon>
        <taxon>Sphingomonadaceae</taxon>
        <taxon>Sphingomonas</taxon>
    </lineage>
</organism>
<sequence>METLPAIHERPALLGFLPRRLFRPEQPLPYIGLAWLLAVIPSLALSALASQLLPQQGPEFPPVAPGVLFFLLVVFAPVVETLIMGGVLLLLNRLFGFLPAILLSSLGWGVAHSLQAPAWGLVIWWPFLIFSTCFLVWKQRGLGWAFLIPMLVHGLQNAGPALLMLSGVDV</sequence>
<keyword evidence="1" id="KW-0472">Membrane</keyword>
<feature type="transmembrane region" description="Helical" evidence="1">
    <location>
        <begin position="28"/>
        <end position="48"/>
    </location>
</feature>
<feature type="transmembrane region" description="Helical" evidence="1">
    <location>
        <begin position="68"/>
        <end position="89"/>
    </location>
</feature>
<dbReference type="Pfam" id="PF02517">
    <property type="entry name" value="Rce1-like"/>
    <property type="match status" value="1"/>
</dbReference>
<keyword evidence="4" id="KW-1185">Reference proteome</keyword>
<reference evidence="4" key="1">
    <citation type="journal article" date="2019" name="Int. J. Syst. Evol. Microbiol.">
        <title>The Global Catalogue of Microorganisms (GCM) 10K type strain sequencing project: providing services to taxonomists for standard genome sequencing and annotation.</title>
        <authorList>
            <consortium name="The Broad Institute Genomics Platform"/>
            <consortium name="The Broad Institute Genome Sequencing Center for Infectious Disease"/>
            <person name="Wu L."/>
            <person name="Ma J."/>
        </authorList>
    </citation>
    <scope>NUCLEOTIDE SEQUENCE [LARGE SCALE GENOMIC DNA]</scope>
    <source>
        <strain evidence="4">JCM 17563</strain>
    </source>
</reference>
<evidence type="ECO:0000313" key="4">
    <source>
        <dbReference type="Proteomes" id="UP001500235"/>
    </source>
</evidence>